<name>A0ABR9RC17_9FIRM</name>
<gene>
    <name evidence="1" type="ORF">INF37_09540</name>
</gene>
<evidence type="ECO:0008006" key="3">
    <source>
        <dbReference type="Google" id="ProtNLM"/>
    </source>
</evidence>
<sequence length="70" mass="8013">METLKHSTECGKLIVRDGWVTCPICHRNKRLLRVEEDTEATGLPVYCRDCKTEIIVNIARGQSVERRSPT</sequence>
<evidence type="ECO:0000313" key="2">
    <source>
        <dbReference type="Proteomes" id="UP000806211"/>
    </source>
</evidence>
<organism evidence="1 2">
    <name type="scientific">Pseudoflavonifractor gallinarum</name>
    <dbReference type="NCBI Taxonomy" id="2779352"/>
    <lineage>
        <taxon>Bacteria</taxon>
        <taxon>Bacillati</taxon>
        <taxon>Bacillota</taxon>
        <taxon>Clostridia</taxon>
        <taxon>Eubacteriales</taxon>
        <taxon>Oscillospiraceae</taxon>
        <taxon>Pseudoflavonifractor</taxon>
    </lineage>
</organism>
<dbReference type="RefSeq" id="WP_193537967.1">
    <property type="nucleotide sequence ID" value="NZ_JADCKF010000008.1"/>
</dbReference>
<dbReference type="InterPro" id="IPR025957">
    <property type="entry name" value="Cys_rich_KTR"/>
</dbReference>
<dbReference type="Proteomes" id="UP000806211">
    <property type="component" value="Unassembled WGS sequence"/>
</dbReference>
<evidence type="ECO:0000313" key="1">
    <source>
        <dbReference type="EMBL" id="MBE5056239.1"/>
    </source>
</evidence>
<protein>
    <recommendedName>
        <fullName evidence="3">Conjugal transfer protein</fullName>
    </recommendedName>
</protein>
<accession>A0ABR9RC17</accession>
<dbReference type="Pfam" id="PF14205">
    <property type="entry name" value="Cys_rich_KTR"/>
    <property type="match status" value="1"/>
</dbReference>
<reference evidence="1 2" key="1">
    <citation type="submission" date="2020-10" db="EMBL/GenBank/DDBJ databases">
        <title>ChiBAC.</title>
        <authorList>
            <person name="Zenner C."/>
            <person name="Hitch T.C.A."/>
            <person name="Clavel T."/>
        </authorList>
    </citation>
    <scope>NUCLEOTIDE SEQUENCE [LARGE SCALE GENOMIC DNA]</scope>
    <source>
        <strain evidence="1 2">DSM 107456</strain>
    </source>
</reference>
<dbReference type="EMBL" id="JADCKF010000008">
    <property type="protein sequence ID" value="MBE5056239.1"/>
    <property type="molecule type" value="Genomic_DNA"/>
</dbReference>
<keyword evidence="2" id="KW-1185">Reference proteome</keyword>
<comment type="caution">
    <text evidence="1">The sequence shown here is derived from an EMBL/GenBank/DDBJ whole genome shotgun (WGS) entry which is preliminary data.</text>
</comment>
<proteinExistence type="predicted"/>